<dbReference type="GO" id="GO:0005829">
    <property type="term" value="C:cytosol"/>
    <property type="evidence" value="ECO:0007669"/>
    <property type="project" value="TreeGrafter"/>
</dbReference>
<evidence type="ECO:0000256" key="1">
    <source>
        <dbReference type="ARBA" id="ARBA00023002"/>
    </source>
</evidence>
<dbReference type="InterPro" id="IPR001670">
    <property type="entry name" value="ADH_Fe/GldA"/>
</dbReference>
<proteinExistence type="predicted"/>
<evidence type="ECO:0000259" key="3">
    <source>
        <dbReference type="Pfam" id="PF25137"/>
    </source>
</evidence>
<dbReference type="Proteomes" id="UP001198962">
    <property type="component" value="Unassembled WGS sequence"/>
</dbReference>
<feature type="domain" description="Fe-containing alcohol dehydrogenase-like C-terminal" evidence="3">
    <location>
        <begin position="194"/>
        <end position="392"/>
    </location>
</feature>
<dbReference type="GO" id="GO:0008106">
    <property type="term" value="F:alcohol dehydrogenase (NADP+) activity"/>
    <property type="evidence" value="ECO:0007669"/>
    <property type="project" value="TreeGrafter"/>
</dbReference>
<sequence length="395" mass="43293">MFGFGYYSPTKVIFGKGTENQVGELIKTYGAKKVLIHYGGKSAVKSGLIDRVKASLKTSGVAYTELGGVVPNPRLSKVREGIELGKREDVDFILAVGGGSVIDSAKAISYGLAEPQKNVWELFAKKRKAENFLPIASILTISAAGSETSNSCVITNEETGEKRSYNDDIARPKFAIMNPELTMSLPDYQTESGCADIMMHTMERYFTQGGNMELTDEIAEGLLRTVIKCAKILHHDPENYEARAEVMWAGSLSHNGLTGCGNDGGDFASHMLEHEMGGMFDVTHGAGLSAIWPSWARYVYKNCLPRFVRYATQVMGVTPEDTDEKTALKGIEAMEDFYREIGMPVNFKELGIAPTDEQIREMAESCVRATGGHKGSAKVLYLEDMIAIYRMANQA</sequence>
<dbReference type="Pfam" id="PF25137">
    <property type="entry name" value="ADH_Fe_C"/>
    <property type="match status" value="1"/>
</dbReference>
<protein>
    <submittedName>
        <fullName evidence="4">Iron-containing alcohol dehydrogenase</fullName>
    </submittedName>
</protein>
<dbReference type="Gene3D" id="1.20.1090.10">
    <property type="entry name" value="Dehydroquinate synthase-like - alpha domain"/>
    <property type="match status" value="1"/>
</dbReference>
<dbReference type="InterPro" id="IPR044731">
    <property type="entry name" value="BDH-like"/>
</dbReference>
<dbReference type="Pfam" id="PF00465">
    <property type="entry name" value="Fe-ADH"/>
    <property type="match status" value="1"/>
</dbReference>
<dbReference type="EMBL" id="JAJEPU010000010">
    <property type="protein sequence ID" value="MCC2164248.1"/>
    <property type="molecule type" value="Genomic_DNA"/>
</dbReference>
<dbReference type="RefSeq" id="WP_308450933.1">
    <property type="nucleotide sequence ID" value="NZ_JAJEPU010000010.1"/>
</dbReference>
<organism evidence="4 5">
    <name type="scientific">Brotaphodocola catenula</name>
    <dbReference type="NCBI Taxonomy" id="2885361"/>
    <lineage>
        <taxon>Bacteria</taxon>
        <taxon>Bacillati</taxon>
        <taxon>Bacillota</taxon>
        <taxon>Clostridia</taxon>
        <taxon>Lachnospirales</taxon>
        <taxon>Lachnospiraceae</taxon>
        <taxon>Brotaphodocola</taxon>
    </lineage>
</organism>
<dbReference type="GO" id="GO:1990362">
    <property type="term" value="F:butanol dehydrogenase (NAD+) activity"/>
    <property type="evidence" value="ECO:0007669"/>
    <property type="project" value="InterPro"/>
</dbReference>
<gene>
    <name evidence="4" type="ORF">LKD32_04990</name>
</gene>
<evidence type="ECO:0000313" key="4">
    <source>
        <dbReference type="EMBL" id="MCC2164248.1"/>
    </source>
</evidence>
<feature type="domain" description="Alcohol dehydrogenase iron-type/glycerol dehydrogenase GldA" evidence="2">
    <location>
        <begin position="9"/>
        <end position="179"/>
    </location>
</feature>
<dbReference type="CDD" id="cd08187">
    <property type="entry name" value="BDH"/>
    <property type="match status" value="1"/>
</dbReference>
<comment type="caution">
    <text evidence="4">The sequence shown here is derived from an EMBL/GenBank/DDBJ whole genome shotgun (WGS) entry which is preliminary data.</text>
</comment>
<dbReference type="AlphaFoldDB" id="A0AAE3AM04"/>
<dbReference type="Gene3D" id="3.40.50.1970">
    <property type="match status" value="1"/>
</dbReference>
<keyword evidence="1" id="KW-0560">Oxidoreductase</keyword>
<dbReference type="PANTHER" id="PTHR43633:SF1">
    <property type="entry name" value="ALCOHOL DEHYDROGENASE YQHD"/>
    <property type="match status" value="1"/>
</dbReference>
<reference evidence="4" key="1">
    <citation type="submission" date="2021-10" db="EMBL/GenBank/DDBJ databases">
        <title>Anaerobic single-cell dispensing facilitates the cultivation of human gut bacteria.</title>
        <authorList>
            <person name="Afrizal A."/>
        </authorList>
    </citation>
    <scope>NUCLEOTIDE SEQUENCE</scope>
    <source>
        <strain evidence="4">CLA-AA-H274</strain>
    </source>
</reference>
<dbReference type="FunFam" id="3.40.50.1970:FF:000003">
    <property type="entry name" value="Alcohol dehydrogenase, iron-containing"/>
    <property type="match status" value="1"/>
</dbReference>
<name>A0AAE3AM04_9FIRM</name>
<evidence type="ECO:0000313" key="5">
    <source>
        <dbReference type="Proteomes" id="UP001198962"/>
    </source>
</evidence>
<evidence type="ECO:0000259" key="2">
    <source>
        <dbReference type="Pfam" id="PF00465"/>
    </source>
</evidence>
<accession>A0AAE3AM04</accession>
<dbReference type="PANTHER" id="PTHR43633">
    <property type="entry name" value="ALCOHOL DEHYDROGENASE YQHD"/>
    <property type="match status" value="1"/>
</dbReference>
<dbReference type="GO" id="GO:0046872">
    <property type="term" value="F:metal ion binding"/>
    <property type="evidence" value="ECO:0007669"/>
    <property type="project" value="InterPro"/>
</dbReference>
<dbReference type="InterPro" id="IPR056798">
    <property type="entry name" value="ADH_Fe_C"/>
</dbReference>
<keyword evidence="5" id="KW-1185">Reference proteome</keyword>
<dbReference type="SUPFAM" id="SSF56796">
    <property type="entry name" value="Dehydroquinate synthase-like"/>
    <property type="match status" value="1"/>
</dbReference>
<dbReference type="GO" id="GO:1990002">
    <property type="term" value="F:methylglyoxal reductase (NADPH) (acetol producing) activity"/>
    <property type="evidence" value="ECO:0007669"/>
    <property type="project" value="TreeGrafter"/>
</dbReference>